<dbReference type="InterPro" id="IPR032880">
    <property type="entry name" value="CSC1/OSCA1-like_N"/>
</dbReference>
<reference evidence="3 4" key="1">
    <citation type="submission" date="2019-04" db="EMBL/GenBank/DDBJ databases">
        <title>An improved genome assembly and genetic linkage map for asparagus bean, Vigna unguiculata ssp. sesquipedialis.</title>
        <authorList>
            <person name="Xia Q."/>
            <person name="Zhang R."/>
            <person name="Dong Y."/>
        </authorList>
    </citation>
    <scope>NUCLEOTIDE SEQUENCE [LARGE SCALE GENOMIC DNA]</scope>
    <source>
        <tissue evidence="3">Leaf</tissue>
    </source>
</reference>
<keyword evidence="1" id="KW-1133">Transmembrane helix</keyword>
<accession>A0A4D6NPA7</accession>
<proteinExistence type="predicted"/>
<dbReference type="Pfam" id="PF13967">
    <property type="entry name" value="RSN1_TM"/>
    <property type="match status" value="1"/>
</dbReference>
<dbReference type="InterPro" id="IPR032413">
    <property type="entry name" value="Arm_3"/>
</dbReference>
<feature type="transmembrane region" description="Helical" evidence="1">
    <location>
        <begin position="86"/>
        <end position="106"/>
    </location>
</feature>
<dbReference type="Proteomes" id="UP000501690">
    <property type="component" value="Linkage Group LG11"/>
</dbReference>
<dbReference type="InterPro" id="IPR045122">
    <property type="entry name" value="Csc1-like"/>
</dbReference>
<dbReference type="EMBL" id="CP039355">
    <property type="protein sequence ID" value="QCE15148.1"/>
    <property type="molecule type" value="Genomic_DNA"/>
</dbReference>
<feature type="transmembrane region" description="Helical" evidence="1">
    <location>
        <begin position="42"/>
        <end position="66"/>
    </location>
</feature>
<dbReference type="Pfam" id="PF16186">
    <property type="entry name" value="Arm_3"/>
    <property type="match status" value="1"/>
</dbReference>
<gene>
    <name evidence="3" type="ORF">DEO72_LG11g2157</name>
</gene>
<evidence type="ECO:0000313" key="4">
    <source>
        <dbReference type="Proteomes" id="UP000501690"/>
    </source>
</evidence>
<name>A0A4D6NPA7_VIGUN</name>
<evidence type="ECO:0000259" key="2">
    <source>
        <dbReference type="Pfam" id="PF13967"/>
    </source>
</evidence>
<protein>
    <submittedName>
        <fullName evidence="3">Calcium permeable stress-gated cation channel 1</fullName>
    </submittedName>
</protein>
<dbReference type="PANTHER" id="PTHR13018">
    <property type="entry name" value="PROBABLE MEMBRANE PROTEIN DUF221-RELATED"/>
    <property type="match status" value="1"/>
</dbReference>
<sequence>MSGPAALASKLIAVWHATGRKIARHCGTDAAQFLLIEGGSCALLSLAVLAVTVLLPLNISGGTAVIDDGFSRTTITNIEKGSSLLWIHFLFAVVMVFLVHFGISATEERLRITRFREGYGNLSDPTSNSTAIFTIMVQGLPKIIAVDCKEGRTPGAVVAFVMFRDVYTANKAVQDFQNEKRRRIGKFFSVMELRLQRNQWKVERAPLATDIYWKNMGTPRLSLKSLNKESHDNTEIYEKAVKILETYWTEEDDETVPPRDASQSGFNFGGHEFPSVPSGGFNFN</sequence>
<dbReference type="GO" id="GO:0005886">
    <property type="term" value="C:plasma membrane"/>
    <property type="evidence" value="ECO:0007669"/>
    <property type="project" value="TreeGrafter"/>
</dbReference>
<evidence type="ECO:0000256" key="1">
    <source>
        <dbReference type="SAM" id="Phobius"/>
    </source>
</evidence>
<dbReference type="AlphaFoldDB" id="A0A4D6NPA7"/>
<keyword evidence="1" id="KW-0812">Transmembrane</keyword>
<dbReference type="GO" id="GO:0005227">
    <property type="term" value="F:calcium-activated cation channel activity"/>
    <property type="evidence" value="ECO:0007669"/>
    <property type="project" value="InterPro"/>
</dbReference>
<keyword evidence="1" id="KW-0472">Membrane</keyword>
<keyword evidence="4" id="KW-1185">Reference proteome</keyword>
<feature type="domain" description="CSC1/OSCA1-like N-terminal transmembrane" evidence="2">
    <location>
        <begin position="11"/>
        <end position="103"/>
    </location>
</feature>
<evidence type="ECO:0000313" key="3">
    <source>
        <dbReference type="EMBL" id="QCE15148.1"/>
    </source>
</evidence>
<organism evidence="3 4">
    <name type="scientific">Vigna unguiculata</name>
    <name type="common">Cowpea</name>
    <dbReference type="NCBI Taxonomy" id="3917"/>
    <lineage>
        <taxon>Eukaryota</taxon>
        <taxon>Viridiplantae</taxon>
        <taxon>Streptophyta</taxon>
        <taxon>Embryophyta</taxon>
        <taxon>Tracheophyta</taxon>
        <taxon>Spermatophyta</taxon>
        <taxon>Magnoliopsida</taxon>
        <taxon>eudicotyledons</taxon>
        <taxon>Gunneridae</taxon>
        <taxon>Pentapetalae</taxon>
        <taxon>rosids</taxon>
        <taxon>fabids</taxon>
        <taxon>Fabales</taxon>
        <taxon>Fabaceae</taxon>
        <taxon>Papilionoideae</taxon>
        <taxon>50 kb inversion clade</taxon>
        <taxon>NPAAA clade</taxon>
        <taxon>indigoferoid/millettioid clade</taxon>
        <taxon>Phaseoleae</taxon>
        <taxon>Vigna</taxon>
    </lineage>
</organism>
<dbReference type="PANTHER" id="PTHR13018:SF114">
    <property type="entry name" value="EXPRESSED PROTEIN"/>
    <property type="match status" value="1"/>
</dbReference>